<evidence type="ECO:0000313" key="2">
    <source>
        <dbReference type="Proteomes" id="UP000838878"/>
    </source>
</evidence>
<dbReference type="AlphaFoldDB" id="A0A8J9VWX4"/>
<accession>A0A8J9VWX4</accession>
<protein>
    <submittedName>
        <fullName evidence="1">Uncharacterized protein</fullName>
    </submittedName>
</protein>
<feature type="non-terminal residue" evidence="1">
    <location>
        <position position="89"/>
    </location>
</feature>
<dbReference type="EMBL" id="OV170222">
    <property type="protein sequence ID" value="CAH0720447.1"/>
    <property type="molecule type" value="Genomic_DNA"/>
</dbReference>
<sequence>MLAIVLREKHDECAQLCVARERVQVRSYGGEPVRHAQQAVAVEAGAGGAGAGGAGGRAGRGRAARGAAAQRPPLLLQLRLRCEQRDCFN</sequence>
<keyword evidence="2" id="KW-1185">Reference proteome</keyword>
<reference evidence="1" key="1">
    <citation type="submission" date="2021-12" db="EMBL/GenBank/DDBJ databases">
        <authorList>
            <person name="Martin H S."/>
        </authorList>
    </citation>
    <scope>NUCLEOTIDE SEQUENCE</scope>
</reference>
<gene>
    <name evidence="1" type="ORF">BINO364_LOCUS6674</name>
</gene>
<dbReference type="Proteomes" id="UP000838878">
    <property type="component" value="Chromosome 2"/>
</dbReference>
<name>A0A8J9VWX4_9NEOP</name>
<evidence type="ECO:0000313" key="1">
    <source>
        <dbReference type="EMBL" id="CAH0720447.1"/>
    </source>
</evidence>
<proteinExistence type="predicted"/>
<organism evidence="1 2">
    <name type="scientific">Brenthis ino</name>
    <name type="common">lesser marbled fritillary</name>
    <dbReference type="NCBI Taxonomy" id="405034"/>
    <lineage>
        <taxon>Eukaryota</taxon>
        <taxon>Metazoa</taxon>
        <taxon>Ecdysozoa</taxon>
        <taxon>Arthropoda</taxon>
        <taxon>Hexapoda</taxon>
        <taxon>Insecta</taxon>
        <taxon>Pterygota</taxon>
        <taxon>Neoptera</taxon>
        <taxon>Endopterygota</taxon>
        <taxon>Lepidoptera</taxon>
        <taxon>Glossata</taxon>
        <taxon>Ditrysia</taxon>
        <taxon>Papilionoidea</taxon>
        <taxon>Nymphalidae</taxon>
        <taxon>Heliconiinae</taxon>
        <taxon>Argynnini</taxon>
        <taxon>Brenthis</taxon>
    </lineage>
</organism>